<evidence type="ECO:0000313" key="2">
    <source>
        <dbReference type="WBParaSite" id="PS1159_v2.g7718.t1"/>
    </source>
</evidence>
<organism evidence="1 2">
    <name type="scientific">Panagrolaimus sp. PS1159</name>
    <dbReference type="NCBI Taxonomy" id="55785"/>
    <lineage>
        <taxon>Eukaryota</taxon>
        <taxon>Metazoa</taxon>
        <taxon>Ecdysozoa</taxon>
        <taxon>Nematoda</taxon>
        <taxon>Chromadorea</taxon>
        <taxon>Rhabditida</taxon>
        <taxon>Tylenchina</taxon>
        <taxon>Panagrolaimomorpha</taxon>
        <taxon>Panagrolaimoidea</taxon>
        <taxon>Panagrolaimidae</taxon>
        <taxon>Panagrolaimus</taxon>
    </lineage>
</organism>
<evidence type="ECO:0000313" key="1">
    <source>
        <dbReference type="Proteomes" id="UP000887580"/>
    </source>
</evidence>
<accession>A0AC35GQW5</accession>
<protein>
    <submittedName>
        <fullName evidence="2">Uncharacterized protein</fullName>
    </submittedName>
</protein>
<proteinExistence type="predicted"/>
<sequence length="279" mass="31570">MIFSPKNILSIDAVISAILGTALFFVPEKVGNFFFNRETDGVHWHLIRCVGGQIIATAFFFWRFKNRTPETLNTCFILRVTSLLFGLLLAFNIRSTNPELINPIYLNGAIYASFGVIAIYVILIIAYRWPIGGTLYEHHVGGNGLFQLDSLASIVIGMAWLACPQWLLHRQVKIQLDPTHDLCGRVMGALFVAGHIISSHSLHWKFQKDRSIAAETRTLVCLLILSAQLWSQAAYERDWGSSHWVGISLFSIWTVIAFIFRCYIYFVIGDNGEKIKKSK</sequence>
<dbReference type="Proteomes" id="UP000887580">
    <property type="component" value="Unplaced"/>
</dbReference>
<name>A0AC35GQW5_9BILA</name>
<reference evidence="2" key="1">
    <citation type="submission" date="2022-11" db="UniProtKB">
        <authorList>
            <consortium name="WormBaseParasite"/>
        </authorList>
    </citation>
    <scope>IDENTIFICATION</scope>
</reference>
<dbReference type="WBParaSite" id="PS1159_v2.g7718.t1">
    <property type="protein sequence ID" value="PS1159_v2.g7718.t1"/>
    <property type="gene ID" value="PS1159_v2.g7718"/>
</dbReference>